<dbReference type="AlphaFoldDB" id="A0ABD5Q4J9"/>
<feature type="transmembrane region" description="Helical" evidence="1">
    <location>
        <begin position="104"/>
        <end position="127"/>
    </location>
</feature>
<keyword evidence="1" id="KW-0472">Membrane</keyword>
<accession>A0ABD5Q4J9</accession>
<protein>
    <submittedName>
        <fullName evidence="3">MFS transporter</fullName>
    </submittedName>
</protein>
<dbReference type="InterPro" id="IPR036259">
    <property type="entry name" value="MFS_trans_sf"/>
</dbReference>
<evidence type="ECO:0000259" key="2">
    <source>
        <dbReference type="PROSITE" id="PS50850"/>
    </source>
</evidence>
<feature type="transmembrane region" description="Helical" evidence="1">
    <location>
        <begin position="304"/>
        <end position="327"/>
    </location>
</feature>
<feature type="transmembrane region" description="Helical" evidence="1">
    <location>
        <begin position="367"/>
        <end position="390"/>
    </location>
</feature>
<feature type="transmembrane region" description="Helical" evidence="1">
    <location>
        <begin position="139"/>
        <end position="160"/>
    </location>
</feature>
<reference evidence="3 4" key="1">
    <citation type="journal article" date="2019" name="Int. J. Syst. Evol. Microbiol.">
        <title>The Global Catalogue of Microorganisms (GCM) 10K type strain sequencing project: providing services to taxonomists for standard genome sequencing and annotation.</title>
        <authorList>
            <consortium name="The Broad Institute Genomics Platform"/>
            <consortium name="The Broad Institute Genome Sequencing Center for Infectious Disease"/>
            <person name="Wu L."/>
            <person name="Ma J."/>
        </authorList>
    </citation>
    <scope>NUCLEOTIDE SEQUENCE [LARGE SCALE GENOMIC DNA]</scope>
    <source>
        <strain evidence="3 4">XZYJ18</strain>
    </source>
</reference>
<feature type="transmembrane region" description="Helical" evidence="1">
    <location>
        <begin position="279"/>
        <end position="298"/>
    </location>
</feature>
<feature type="transmembrane region" description="Helical" evidence="1">
    <location>
        <begin position="219"/>
        <end position="240"/>
    </location>
</feature>
<dbReference type="PANTHER" id="PTHR23521:SF2">
    <property type="entry name" value="TRANSPORTER MFS SUPERFAMILY"/>
    <property type="match status" value="1"/>
</dbReference>
<dbReference type="RefSeq" id="WP_254269430.1">
    <property type="nucleotide sequence ID" value="NZ_CP100400.1"/>
</dbReference>
<evidence type="ECO:0000256" key="1">
    <source>
        <dbReference type="SAM" id="Phobius"/>
    </source>
</evidence>
<dbReference type="EMBL" id="JBHSHT010000001">
    <property type="protein sequence ID" value="MFC4824854.1"/>
    <property type="molecule type" value="Genomic_DNA"/>
</dbReference>
<feature type="transmembrane region" description="Helical" evidence="1">
    <location>
        <begin position="246"/>
        <end position="267"/>
    </location>
</feature>
<feature type="transmembrane region" description="Helical" evidence="1">
    <location>
        <begin position="339"/>
        <end position="361"/>
    </location>
</feature>
<sequence>MTSVRRDRPILAAVVFAVLLAQVLLYPGVPDLVAAVGATTALDASMWFLAAEFAAFVVCAGLWGALSDTAGRRVPFVVAGALGGAAGYFALALLPAALSLSFPAVLAIRVLQGATTIGAFSLSMTMLMDLEGGHGKNMGAAGIAIGLGTAVGAPLGGQIYGFGPLVPLYAAGVLLVCAAGLALLIPDRAPADGASSDRRGRVSRALATLSDRPSLGIPYVFGFLDRFTAGFFALVGTVYFREAFGLDAAATGLMLGLFFGPFALLQYPFGVLSDRIGRAIPIAAGSALYGIAVVGVGLSPTVEVAGAAMVVVGVIGALMAPATMALVTDLASDTARGTAMAGFNVFGSLGFLAGILVGGTVADEFGFLAAFVVAGALETAIALVSIPAFFRIDTGGASVFGG</sequence>
<dbReference type="InterPro" id="IPR011701">
    <property type="entry name" value="MFS"/>
</dbReference>
<dbReference type="Pfam" id="PF07690">
    <property type="entry name" value="MFS_1"/>
    <property type="match status" value="2"/>
</dbReference>
<organism evidence="3 4">
    <name type="scientific">Halorussus aquaticus</name>
    <dbReference type="NCBI Taxonomy" id="2953748"/>
    <lineage>
        <taxon>Archaea</taxon>
        <taxon>Methanobacteriati</taxon>
        <taxon>Methanobacteriota</taxon>
        <taxon>Stenosarchaea group</taxon>
        <taxon>Halobacteria</taxon>
        <taxon>Halobacteriales</taxon>
        <taxon>Haladaptataceae</taxon>
        <taxon>Halorussus</taxon>
    </lineage>
</organism>
<dbReference type="SUPFAM" id="SSF103473">
    <property type="entry name" value="MFS general substrate transporter"/>
    <property type="match status" value="1"/>
</dbReference>
<feature type="transmembrane region" description="Helical" evidence="1">
    <location>
        <begin position="166"/>
        <end position="185"/>
    </location>
</feature>
<feature type="transmembrane region" description="Helical" evidence="1">
    <location>
        <begin position="76"/>
        <end position="98"/>
    </location>
</feature>
<comment type="caution">
    <text evidence="3">The sequence shown here is derived from an EMBL/GenBank/DDBJ whole genome shotgun (WGS) entry which is preliminary data.</text>
</comment>
<dbReference type="PROSITE" id="PS50850">
    <property type="entry name" value="MFS"/>
    <property type="match status" value="1"/>
</dbReference>
<dbReference type="Proteomes" id="UP001595945">
    <property type="component" value="Unassembled WGS sequence"/>
</dbReference>
<keyword evidence="4" id="KW-1185">Reference proteome</keyword>
<name>A0ABD5Q4J9_9EURY</name>
<evidence type="ECO:0000313" key="3">
    <source>
        <dbReference type="EMBL" id="MFC4824854.1"/>
    </source>
</evidence>
<feature type="domain" description="Major facilitator superfamily (MFS) profile" evidence="2">
    <location>
        <begin position="214"/>
        <end position="402"/>
    </location>
</feature>
<dbReference type="PANTHER" id="PTHR23521">
    <property type="entry name" value="TRANSPORTER MFS SUPERFAMILY"/>
    <property type="match status" value="1"/>
</dbReference>
<dbReference type="Gene3D" id="1.20.1250.20">
    <property type="entry name" value="MFS general substrate transporter like domains"/>
    <property type="match status" value="2"/>
</dbReference>
<evidence type="ECO:0000313" key="4">
    <source>
        <dbReference type="Proteomes" id="UP001595945"/>
    </source>
</evidence>
<dbReference type="InterPro" id="IPR020846">
    <property type="entry name" value="MFS_dom"/>
</dbReference>
<keyword evidence="1" id="KW-0812">Transmembrane</keyword>
<proteinExistence type="predicted"/>
<gene>
    <name evidence="3" type="ORF">ACFO9K_11350</name>
</gene>
<feature type="transmembrane region" description="Helical" evidence="1">
    <location>
        <begin position="45"/>
        <end position="64"/>
    </location>
</feature>
<dbReference type="GeneID" id="73044445"/>
<keyword evidence="1" id="KW-1133">Transmembrane helix</keyword>